<proteinExistence type="predicted"/>
<protein>
    <submittedName>
        <fullName evidence="1">Uncharacterized protein</fullName>
    </submittedName>
</protein>
<keyword evidence="2" id="KW-1185">Reference proteome</keyword>
<name>A0ABR9CXU7_9GAMM</name>
<dbReference type="EMBL" id="JACXSS010000001">
    <property type="protein sequence ID" value="MBD9355341.1"/>
    <property type="molecule type" value="Genomic_DNA"/>
</dbReference>
<dbReference type="RefSeq" id="WP_192373720.1">
    <property type="nucleotide sequence ID" value="NZ_CAJHIV010000001.1"/>
</dbReference>
<organism evidence="1 2">
    <name type="scientific">Methylomonas albis</name>
    <dbReference type="NCBI Taxonomy" id="1854563"/>
    <lineage>
        <taxon>Bacteria</taxon>
        <taxon>Pseudomonadati</taxon>
        <taxon>Pseudomonadota</taxon>
        <taxon>Gammaproteobacteria</taxon>
        <taxon>Methylococcales</taxon>
        <taxon>Methylococcaceae</taxon>
        <taxon>Methylomonas</taxon>
    </lineage>
</organism>
<evidence type="ECO:0000313" key="2">
    <source>
        <dbReference type="Proteomes" id="UP000652176"/>
    </source>
</evidence>
<dbReference type="Proteomes" id="UP000652176">
    <property type="component" value="Unassembled WGS sequence"/>
</dbReference>
<reference evidence="1 2" key="1">
    <citation type="submission" date="2020-09" db="EMBL/GenBank/DDBJ databases">
        <title>Methylomonas albis sp. nov. and Methylomonas fluvii sp. nov.: Two cold-adapted methanotrophs from the River Elbe and an amended description of Methylovulum psychrotolerans strain Eb1.</title>
        <authorList>
            <person name="Bussmann I.K."/>
            <person name="Klings K.-W."/>
            <person name="Warnstedt J."/>
            <person name="Hoppert M."/>
            <person name="Saborowski A."/>
            <person name="Horn F."/>
            <person name="Liebner S."/>
        </authorList>
    </citation>
    <scope>NUCLEOTIDE SEQUENCE [LARGE SCALE GENOMIC DNA]</scope>
    <source>
        <strain evidence="1 2">EbA</strain>
    </source>
</reference>
<gene>
    <name evidence="1" type="ORF">IE877_05515</name>
</gene>
<sequence>MISIFGKFSSFKNRSAGFQANPIYLYEIDLRGQTANWLKQDIQQLQNRSKKYPVA</sequence>
<accession>A0ABR9CXU7</accession>
<comment type="caution">
    <text evidence="1">The sequence shown here is derived from an EMBL/GenBank/DDBJ whole genome shotgun (WGS) entry which is preliminary data.</text>
</comment>
<evidence type="ECO:0000313" key="1">
    <source>
        <dbReference type="EMBL" id="MBD9355341.1"/>
    </source>
</evidence>